<evidence type="ECO:0000313" key="2">
    <source>
        <dbReference type="Proteomes" id="UP000583556"/>
    </source>
</evidence>
<dbReference type="InterPro" id="IPR013433">
    <property type="entry name" value="PHA_gran_rgn"/>
</dbReference>
<gene>
    <name evidence="1" type="ORF">HHL27_01265</name>
</gene>
<evidence type="ECO:0008006" key="3">
    <source>
        <dbReference type="Google" id="ProtNLM"/>
    </source>
</evidence>
<name>A0A7Y0G7X3_9SPHN</name>
<dbReference type="AlphaFoldDB" id="A0A7Y0G7X3"/>
<protein>
    <recommendedName>
        <fullName evidence="3">Polyhydroxyalkanoic acid system protein</fullName>
    </recommendedName>
</protein>
<proteinExistence type="predicted"/>
<dbReference type="EMBL" id="JABBGM010000001">
    <property type="protein sequence ID" value="NML92300.1"/>
    <property type="molecule type" value="Genomic_DNA"/>
</dbReference>
<organism evidence="1 2">
    <name type="scientific">Novosphingobium olei</name>
    <dbReference type="NCBI Taxonomy" id="2728851"/>
    <lineage>
        <taxon>Bacteria</taxon>
        <taxon>Pseudomonadati</taxon>
        <taxon>Pseudomonadota</taxon>
        <taxon>Alphaproteobacteria</taxon>
        <taxon>Sphingomonadales</taxon>
        <taxon>Sphingomonadaceae</taxon>
        <taxon>Novosphingobium</taxon>
    </lineage>
</organism>
<reference evidence="1 2" key="1">
    <citation type="submission" date="2020-04" db="EMBL/GenBank/DDBJ databases">
        <title>Novosphingobium sp. TW-4 isolated from soil.</title>
        <authorList>
            <person name="Dahal R.H."/>
            <person name="Chaudhary D.K."/>
        </authorList>
    </citation>
    <scope>NUCLEOTIDE SEQUENCE [LARGE SCALE GENOMIC DNA]</scope>
    <source>
        <strain evidence="1 2">TW-4</strain>
    </source>
</reference>
<evidence type="ECO:0000313" key="1">
    <source>
        <dbReference type="EMBL" id="NML92300.1"/>
    </source>
</evidence>
<keyword evidence="2" id="KW-1185">Reference proteome</keyword>
<dbReference type="Pfam" id="PF09650">
    <property type="entry name" value="PHA_gran_rgn"/>
    <property type="match status" value="1"/>
</dbReference>
<dbReference type="RefSeq" id="WP_169491562.1">
    <property type="nucleotide sequence ID" value="NZ_AP029021.1"/>
</dbReference>
<sequence length="101" mass="11047">MKISIPHTLGKEEVRRRLHARAGEAEGKASDMLGGAVSIQMTWLDEDHLKMDVSAMGFAIPCALEIQDKAIEFDVEIPAGLGFARGMIEGAIREKGDKLLR</sequence>
<comment type="caution">
    <text evidence="1">The sequence shown here is derived from an EMBL/GenBank/DDBJ whole genome shotgun (WGS) entry which is preliminary data.</text>
</comment>
<dbReference type="Proteomes" id="UP000583556">
    <property type="component" value="Unassembled WGS sequence"/>
</dbReference>
<accession>A0A7Y0G7X3</accession>